<dbReference type="EMBL" id="JAMSKV010000003">
    <property type="protein sequence ID" value="MCQ8277906.1"/>
    <property type="molecule type" value="Genomic_DNA"/>
</dbReference>
<dbReference type="InterPro" id="IPR039421">
    <property type="entry name" value="Type_1_exporter"/>
</dbReference>
<evidence type="ECO:0000313" key="11">
    <source>
        <dbReference type="Proteomes" id="UP001524587"/>
    </source>
</evidence>
<dbReference type="Pfam" id="PF00005">
    <property type="entry name" value="ABC_tran"/>
    <property type="match status" value="1"/>
</dbReference>
<comment type="caution">
    <text evidence="10">The sequence shown here is derived from an EMBL/GenBank/DDBJ whole genome shotgun (WGS) entry which is preliminary data.</text>
</comment>
<reference evidence="10 11" key="1">
    <citation type="submission" date="2022-06" db="EMBL/GenBank/DDBJ databases">
        <title>Endosaccharibacter gen. nov., sp. nov., endophytic bacteria isolated from sugarcane.</title>
        <authorList>
            <person name="Pitiwittayakul N."/>
            <person name="Yukphan P."/>
            <person name="Charoenyingcharoen P."/>
            <person name="Tanasupawat S."/>
        </authorList>
    </citation>
    <scope>NUCLEOTIDE SEQUENCE [LARGE SCALE GENOMIC DNA]</scope>
    <source>
        <strain evidence="10 11">KSS8</strain>
    </source>
</reference>
<gene>
    <name evidence="10" type="primary">cydD</name>
    <name evidence="10" type="ORF">NFI95_05535</name>
</gene>
<dbReference type="CDD" id="cd18584">
    <property type="entry name" value="ABC_6TM_AarD_CydD"/>
    <property type="match status" value="1"/>
</dbReference>
<name>A0ABT1W6X4_9PROT</name>
<dbReference type="NCBIfam" id="TIGR02857">
    <property type="entry name" value="CydD"/>
    <property type="match status" value="1"/>
</dbReference>
<evidence type="ECO:0000313" key="10">
    <source>
        <dbReference type="EMBL" id="MCQ8277906.1"/>
    </source>
</evidence>
<accession>A0ABT1W6X4</accession>
<keyword evidence="2 7" id="KW-0812">Transmembrane</keyword>
<dbReference type="Pfam" id="PF00664">
    <property type="entry name" value="ABC_membrane"/>
    <property type="match status" value="1"/>
</dbReference>
<dbReference type="Gene3D" id="1.20.1560.10">
    <property type="entry name" value="ABC transporter type 1, transmembrane domain"/>
    <property type="match status" value="1"/>
</dbReference>
<comment type="subcellular location">
    <subcellularLocation>
        <location evidence="1">Cell membrane</location>
        <topology evidence="1">Multi-pass membrane protein</topology>
    </subcellularLocation>
</comment>
<evidence type="ECO:0000259" key="9">
    <source>
        <dbReference type="PROSITE" id="PS50929"/>
    </source>
</evidence>
<feature type="transmembrane region" description="Helical" evidence="7">
    <location>
        <begin position="159"/>
        <end position="180"/>
    </location>
</feature>
<feature type="transmembrane region" description="Helical" evidence="7">
    <location>
        <begin position="34"/>
        <end position="61"/>
    </location>
</feature>
<dbReference type="PANTHER" id="PTHR24221:SF590">
    <property type="entry name" value="COMPONENT LINKED WITH THE ASSEMBLY OF CYTOCHROME' TRANSPORT TRANSMEMBRANE ATP-BINDING PROTEIN ABC TRANSPORTER CYDD-RELATED"/>
    <property type="match status" value="1"/>
</dbReference>
<dbReference type="SUPFAM" id="SSF52540">
    <property type="entry name" value="P-loop containing nucleoside triphosphate hydrolases"/>
    <property type="match status" value="1"/>
</dbReference>
<dbReference type="Proteomes" id="UP001524587">
    <property type="component" value="Unassembled WGS sequence"/>
</dbReference>
<evidence type="ECO:0000256" key="1">
    <source>
        <dbReference type="ARBA" id="ARBA00004651"/>
    </source>
</evidence>
<dbReference type="InterPro" id="IPR003439">
    <property type="entry name" value="ABC_transporter-like_ATP-bd"/>
</dbReference>
<keyword evidence="4" id="KW-0067">ATP-binding</keyword>
<feature type="transmembrane region" description="Helical" evidence="7">
    <location>
        <begin position="264"/>
        <end position="285"/>
    </location>
</feature>
<keyword evidence="6 7" id="KW-0472">Membrane</keyword>
<evidence type="ECO:0000256" key="4">
    <source>
        <dbReference type="ARBA" id="ARBA00022840"/>
    </source>
</evidence>
<keyword evidence="11" id="KW-1185">Reference proteome</keyword>
<dbReference type="InterPro" id="IPR014216">
    <property type="entry name" value="ABC_transptr_CydD"/>
</dbReference>
<dbReference type="RefSeq" id="WP_422863366.1">
    <property type="nucleotide sequence ID" value="NZ_JAMSKV010000003.1"/>
</dbReference>
<dbReference type="InterPro" id="IPR036640">
    <property type="entry name" value="ABC1_TM_sf"/>
</dbReference>
<feature type="domain" description="ABC transporter" evidence="8">
    <location>
        <begin position="370"/>
        <end position="592"/>
    </location>
</feature>
<dbReference type="PROSITE" id="PS50893">
    <property type="entry name" value="ABC_TRANSPORTER_2"/>
    <property type="match status" value="1"/>
</dbReference>
<evidence type="ECO:0000256" key="7">
    <source>
        <dbReference type="SAM" id="Phobius"/>
    </source>
</evidence>
<dbReference type="InterPro" id="IPR011527">
    <property type="entry name" value="ABC1_TM_dom"/>
</dbReference>
<evidence type="ECO:0000259" key="8">
    <source>
        <dbReference type="PROSITE" id="PS50893"/>
    </source>
</evidence>
<evidence type="ECO:0000256" key="2">
    <source>
        <dbReference type="ARBA" id="ARBA00022692"/>
    </source>
</evidence>
<feature type="domain" description="ABC transmembrane type-1" evidence="9">
    <location>
        <begin position="38"/>
        <end position="335"/>
    </location>
</feature>
<organism evidence="10 11">
    <name type="scientific">Endosaccharibacter trunci</name>
    <dbReference type="NCBI Taxonomy" id="2812733"/>
    <lineage>
        <taxon>Bacteria</taxon>
        <taxon>Pseudomonadati</taxon>
        <taxon>Pseudomonadota</taxon>
        <taxon>Alphaproteobacteria</taxon>
        <taxon>Acetobacterales</taxon>
        <taxon>Acetobacteraceae</taxon>
        <taxon>Endosaccharibacter</taxon>
    </lineage>
</organism>
<dbReference type="Gene3D" id="3.40.50.300">
    <property type="entry name" value="P-loop containing nucleotide triphosphate hydrolases"/>
    <property type="match status" value="1"/>
</dbReference>
<keyword evidence="3" id="KW-0547">Nucleotide-binding</keyword>
<protein>
    <submittedName>
        <fullName evidence="10">Thiol reductant ABC exporter subunit CydD</fullName>
    </submittedName>
</protein>
<dbReference type="SMART" id="SM00382">
    <property type="entry name" value="AAA"/>
    <property type="match status" value="1"/>
</dbReference>
<feature type="transmembrane region" description="Helical" evidence="7">
    <location>
        <begin position="81"/>
        <end position="98"/>
    </location>
</feature>
<dbReference type="PROSITE" id="PS00211">
    <property type="entry name" value="ABC_TRANSPORTER_1"/>
    <property type="match status" value="1"/>
</dbReference>
<sequence>MTRSKAARAGASPRPDRSAFRAWSKQQSRIGRKLAMPSILLGLVVTCLAIGQAWCIAVVLAHALATLGAPGELPGARMNPAWGPLLGFAVLALVRTALQVAQETRAADAASWARRRLRGEALGAILARGPALLRTGSAGVLGSLVVDRIEALDGFFGRWIPAAQLAILSPAAILFAVAVVQPSAALVLLICGLFVPVAQAVFGIGAAVASRQQFVALARLQARFLDRIRGIATIVLAGRADDEAARLGFAAAELRMRTMRVLRVAFLSSAALDCAFAVALVAIALLDGRALLHGGATRSWLGELLLPRSLFALILVPEFFAPLRTFALAYQDRMQAVGASESLGALPKPPEPDALPAPSVRTVSAHGVSVAFETVSFAWDRSRGPAIDSVSFRIPAQETVILAGPSGSGKSTLIELLLGFVAPDSGRITLNGADIATIVPEALSQMTAWIGQRPLLFSGSIRENVLFAKPDATPQQLEAALRNAALGAFVETLPDGLDTMIGEGGYGLSGGQAQRVAIARAFLRNAPLLLLDEPTAHLDPVTELEILDSLRRLAVGRTVLLASHSTAAHAFSGRRVDLMNGRLLHHTLAGDVA</sequence>
<proteinExistence type="predicted"/>
<dbReference type="PROSITE" id="PS50929">
    <property type="entry name" value="ABC_TM1F"/>
    <property type="match status" value="1"/>
</dbReference>
<dbReference type="InterPro" id="IPR017871">
    <property type="entry name" value="ABC_transporter-like_CS"/>
</dbReference>
<evidence type="ECO:0000256" key="6">
    <source>
        <dbReference type="ARBA" id="ARBA00023136"/>
    </source>
</evidence>
<feature type="transmembrane region" description="Helical" evidence="7">
    <location>
        <begin position="186"/>
        <end position="209"/>
    </location>
</feature>
<dbReference type="InterPro" id="IPR027417">
    <property type="entry name" value="P-loop_NTPase"/>
</dbReference>
<keyword evidence="5 7" id="KW-1133">Transmembrane helix</keyword>
<dbReference type="InterPro" id="IPR003593">
    <property type="entry name" value="AAA+_ATPase"/>
</dbReference>
<evidence type="ECO:0000256" key="3">
    <source>
        <dbReference type="ARBA" id="ARBA00022741"/>
    </source>
</evidence>
<evidence type="ECO:0000256" key="5">
    <source>
        <dbReference type="ARBA" id="ARBA00022989"/>
    </source>
</evidence>
<dbReference type="PANTHER" id="PTHR24221">
    <property type="entry name" value="ATP-BINDING CASSETTE SUB-FAMILY B"/>
    <property type="match status" value="1"/>
</dbReference>
<dbReference type="SUPFAM" id="SSF90123">
    <property type="entry name" value="ABC transporter transmembrane region"/>
    <property type="match status" value="1"/>
</dbReference>